<dbReference type="EMBL" id="CP005934">
    <property type="protein sequence ID" value="AGN25536.1"/>
    <property type="molecule type" value="Genomic_DNA"/>
</dbReference>
<dbReference type="RefSeq" id="WP_020448061.1">
    <property type="nucleotide sequence ID" value="NC_021353.1"/>
</dbReference>
<dbReference type="InterPro" id="IPR013378">
    <property type="entry name" value="InlB-like_B-rpt"/>
</dbReference>
<evidence type="ECO:0000313" key="4">
    <source>
        <dbReference type="Proteomes" id="UP000014070"/>
    </source>
</evidence>
<dbReference type="AlphaFoldDB" id="R9T7A5"/>
<dbReference type="Pfam" id="PF09479">
    <property type="entry name" value="Flg_new"/>
    <property type="match status" value="1"/>
</dbReference>
<dbReference type="Proteomes" id="UP000014070">
    <property type="component" value="Chromosome"/>
</dbReference>
<dbReference type="Gene3D" id="2.60.40.4270">
    <property type="entry name" value="Listeria-Bacteroides repeat domain"/>
    <property type="match status" value="1"/>
</dbReference>
<name>R9T7A5_METII</name>
<feature type="transmembrane region" description="Helical" evidence="2">
    <location>
        <begin position="813"/>
        <end position="833"/>
    </location>
</feature>
<evidence type="ECO:0000256" key="2">
    <source>
        <dbReference type="SAM" id="Phobius"/>
    </source>
</evidence>
<gene>
    <name evidence="3" type="ORF">MMINT_01300</name>
</gene>
<dbReference type="HOGENOM" id="CLU_306894_0_0_2"/>
<keyword evidence="2" id="KW-0472">Membrane</keyword>
<comment type="subcellular location">
    <subcellularLocation>
        <location evidence="1">Cell envelope</location>
    </subcellularLocation>
</comment>
<evidence type="ECO:0000256" key="1">
    <source>
        <dbReference type="ARBA" id="ARBA00004196"/>
    </source>
</evidence>
<proteinExistence type="predicted"/>
<evidence type="ECO:0000313" key="3">
    <source>
        <dbReference type="EMBL" id="AGN25536.1"/>
    </source>
</evidence>
<dbReference type="InterPro" id="IPR042229">
    <property type="entry name" value="Listeria/Bacterioides_rpt_sf"/>
</dbReference>
<accession>R9T7A5</accession>
<keyword evidence="4" id="KW-1185">Reference proteome</keyword>
<protein>
    <submittedName>
        <fullName evidence="3">Uncharacterized protein</fullName>
    </submittedName>
</protein>
<organism evidence="3 4">
    <name type="scientific">Methanomassiliicoccus intestinalis (strain Issoire-Mx1)</name>
    <dbReference type="NCBI Taxonomy" id="1295009"/>
    <lineage>
        <taxon>Archaea</taxon>
        <taxon>Methanobacteriati</taxon>
        <taxon>Thermoplasmatota</taxon>
        <taxon>Thermoplasmata</taxon>
        <taxon>Methanomassiliicoccales</taxon>
        <taxon>Methanomassiliicoccaceae</taxon>
        <taxon>Methanomassiliicoccus</taxon>
    </lineage>
</organism>
<keyword evidence="2" id="KW-1133">Transmembrane helix</keyword>
<reference evidence="3 4" key="1">
    <citation type="journal article" date="2013" name="Genome Announc.">
        <title>Genome sequence of 'Candidatus Methanomassiliicoccus intestinalis' Issoire-Mx1, a third thermoplasmatales-related methanogenic archaeon from human feces.</title>
        <authorList>
            <person name="Borrel G."/>
            <person name="Harris H.M."/>
            <person name="Parisot N."/>
            <person name="Gaci N."/>
            <person name="Tottey W."/>
            <person name="Mihajlovski A."/>
            <person name="Deane J."/>
            <person name="Gribaldo S."/>
            <person name="Bardot O."/>
            <person name="Peyretaillade E."/>
            <person name="Peyret P."/>
            <person name="O'Toole P.W."/>
            <person name="Brugere J.F."/>
        </authorList>
    </citation>
    <scope>NUCLEOTIDE SEQUENCE [LARGE SCALE GENOMIC DNA]</scope>
    <source>
        <strain evidence="3 4">Issoire-Mx1</strain>
    </source>
</reference>
<keyword evidence="2" id="KW-0812">Transmembrane</keyword>
<dbReference type="KEGG" id="mer:MMINT_01300"/>
<dbReference type="InParanoid" id="R9T7A5"/>
<sequence length="837" mass="91685">MKTEKRLTMALSVLVALMMLAVPLASSSNLFVDGGQTNSNGDAPNLGAAPGEGYTITFQLNSDGKSLDAVKIDTLPTKIAVPKADNSNGADEITISWYQNEKGDLCALVTDKRVTVQKLINALYSTEAGNASLITKGEYEIDNSDTETNSPSKITKYAYDLTSWKDANSGVMYLYKNIATEDKSPAIDKDMTFDAQWLLDEKNCVEIPVKVTFDGETKEYVKAYPYKANSDNTQITVDPAFFKLSATEKIMGVKTTGQSVNPTDLSANTTLSSYKSDEVVYTFAMKDSKDVELSDEKDIVVADNSIIINYTLKSTYSKVTVSSAMFENDVVMYTKNNTPYTYVNVYYALQNVTDDNGKKIFEPATINDADGSVLVNDGSYKATSWNDNVPLDSAANAVPSLTLNATLNSYKVVFMVNGEYEIVTVNYGELSADKCPLDITGLSGWYMPKYATSTTSNDYSGFEGFYFTESNIADLEKKVTDSKGAYVPVFIAAFTADPSFAVFNAVKNNDGNFGDKAVTNVVIPVKADSTIPEPAASPVYKEKTLFLGWTGYDTSKKAEDYKNEVDEVTVADKVITFSASVTTYKYLITFYDGDKSVGIFYMSTGTGLVDENSLKTDIAAIQYDGNLYGAPTGETVKGEYKAIDAYDDLIHYAKNGYKIKQWNDTDKSAMITFASDGKVKDVNLKVIKSNISLYGQFNAEEYVISYSGNTATMTNEMKQFVKVDENVNLFSDSTFSNDGFKLKEWNTRPDGKGTSYNLGTSFSLSGEQYKDLKDVDGDKTFTLYAIWEKVGSSDNPSGNTDGDNDNSNNTDTYLLAGILVVIIILIIVVAVVLRKKN</sequence>
<dbReference type="GeneID" id="41322571"/>